<proteinExistence type="predicted"/>
<dbReference type="InterPro" id="IPR052900">
    <property type="entry name" value="Phospholipid_Metab_Enz"/>
</dbReference>
<protein>
    <submittedName>
        <fullName evidence="3">Alkaline phosphatase D</fullName>
    </submittedName>
</protein>
<dbReference type="AlphaFoldDB" id="A0A4R6RAI0"/>
<keyword evidence="4" id="KW-1185">Reference proteome</keyword>
<evidence type="ECO:0000259" key="2">
    <source>
        <dbReference type="Pfam" id="PF16655"/>
    </source>
</evidence>
<organism evidence="3 4">
    <name type="scientific">Aquabacterium commune</name>
    <dbReference type="NCBI Taxonomy" id="70586"/>
    <lineage>
        <taxon>Bacteria</taxon>
        <taxon>Pseudomonadati</taxon>
        <taxon>Pseudomonadota</taxon>
        <taxon>Betaproteobacteria</taxon>
        <taxon>Burkholderiales</taxon>
        <taxon>Aquabacterium</taxon>
    </lineage>
</organism>
<dbReference type="PANTHER" id="PTHR43606">
    <property type="entry name" value="PHOSPHATASE, PUTATIVE (AFU_ORTHOLOGUE AFUA_6G08710)-RELATED"/>
    <property type="match status" value="1"/>
</dbReference>
<evidence type="ECO:0000313" key="4">
    <source>
        <dbReference type="Proteomes" id="UP000294593"/>
    </source>
</evidence>
<dbReference type="CDD" id="cd07389">
    <property type="entry name" value="MPP_PhoD"/>
    <property type="match status" value="1"/>
</dbReference>
<dbReference type="Gene3D" id="2.60.40.380">
    <property type="entry name" value="Purple acid phosphatase-like, N-terminal"/>
    <property type="match status" value="1"/>
</dbReference>
<evidence type="ECO:0000259" key="1">
    <source>
        <dbReference type="Pfam" id="PF09423"/>
    </source>
</evidence>
<reference evidence="3 4" key="1">
    <citation type="submission" date="2019-03" db="EMBL/GenBank/DDBJ databases">
        <title>Genomic Encyclopedia of Type Strains, Phase IV (KMG-IV): sequencing the most valuable type-strain genomes for metagenomic binning, comparative biology and taxonomic classification.</title>
        <authorList>
            <person name="Goeker M."/>
        </authorList>
    </citation>
    <scope>NUCLEOTIDE SEQUENCE [LARGE SCALE GENOMIC DNA]</scope>
    <source>
        <strain evidence="3 4">DSM 11901</strain>
    </source>
</reference>
<dbReference type="RefSeq" id="WP_166643539.1">
    <property type="nucleotide sequence ID" value="NZ_SNXW01000005.1"/>
</dbReference>
<dbReference type="Pfam" id="PF09423">
    <property type="entry name" value="PhoD"/>
    <property type="match status" value="1"/>
</dbReference>
<sequence length="586" mass="64925">MDRRGFLSALGALGGGLLVTWQAQAATFAKLGLSPIDVSNLRTDSDRVFDLSISSADPSATGVILWTHLRASEVRPSESLYLQVASDVQFSQLVLQAEVRPDQIGPERDFTVKVDLDDQLPATPAGGRFFYRFIYAGTVSRTGRCRTLPASPNGVRRLKFGLATCQDFTNGYYGAWSHLSRDESLDFVLHLGDFIYETAGDPRFQSLPYADRTIVLPSGGTVALDLADYRFIYRTIRGDRKLQAAMERHTFICVPDDHETANDVYWDYARDTLGAPDHPYTTDPKYGNSPALLKQLKLDSQRAWTEYVPARVSFNSNATHPFDALTVYRRFDFAGFLDLLMIENRTYRSNHPCGEGDYLQRYAPLGCSQGDAGGRTLLGQAQHNWLVDGLTTSRATWKLMGNQTYFGRLSLTPIASPLTPFNVDAWDGYGAERLAISAALRQAAVKNFLVVTGDLHTHIASDIKFDYTSPNLIDKANYLGAEFMTPSITSSTLGELLAANADPKVRELAVQGLVAPAVQVANPHIRFFNSSSSGYSTLELTDSHAEWVSYAVDKTVDSATASRRCVARQRKYMGFPWLMPQSTWGY</sequence>
<dbReference type="Proteomes" id="UP000294593">
    <property type="component" value="Unassembled WGS sequence"/>
</dbReference>
<feature type="domain" description="PhoD-like phosphatase metallophosphatase" evidence="1">
    <location>
        <begin position="160"/>
        <end position="544"/>
    </location>
</feature>
<accession>A0A4R6RAI0</accession>
<dbReference type="InterPro" id="IPR038607">
    <property type="entry name" value="PhoD-like_sf"/>
</dbReference>
<evidence type="ECO:0000313" key="3">
    <source>
        <dbReference type="EMBL" id="TDP83012.1"/>
    </source>
</evidence>
<dbReference type="PANTHER" id="PTHR43606:SF2">
    <property type="entry name" value="ALKALINE PHOSPHATASE FAMILY PROTEIN (AFU_ORTHOLOGUE AFUA_5G03860)"/>
    <property type="match status" value="1"/>
</dbReference>
<dbReference type="Gene3D" id="3.60.21.70">
    <property type="entry name" value="PhoD-like phosphatase"/>
    <property type="match status" value="1"/>
</dbReference>
<feature type="domain" description="Phospholipase D N-terminal" evidence="2">
    <location>
        <begin position="52"/>
        <end position="147"/>
    </location>
</feature>
<gene>
    <name evidence="3" type="ORF">EV672_105199</name>
</gene>
<dbReference type="InterPro" id="IPR029052">
    <property type="entry name" value="Metallo-depent_PP-like"/>
</dbReference>
<dbReference type="InterPro" id="IPR032093">
    <property type="entry name" value="PhoD_N"/>
</dbReference>
<comment type="caution">
    <text evidence="3">The sequence shown here is derived from an EMBL/GenBank/DDBJ whole genome shotgun (WGS) entry which is preliminary data.</text>
</comment>
<dbReference type="EMBL" id="SNXW01000005">
    <property type="protein sequence ID" value="TDP83012.1"/>
    <property type="molecule type" value="Genomic_DNA"/>
</dbReference>
<name>A0A4R6RAI0_9BURK</name>
<dbReference type="SUPFAM" id="SSF56300">
    <property type="entry name" value="Metallo-dependent phosphatases"/>
    <property type="match status" value="1"/>
</dbReference>
<dbReference type="InterPro" id="IPR018946">
    <property type="entry name" value="PhoD-like_MPP"/>
</dbReference>
<dbReference type="Pfam" id="PF16655">
    <property type="entry name" value="PhoD_N"/>
    <property type="match status" value="1"/>
</dbReference>